<reference evidence="2" key="1">
    <citation type="journal article" date="2013" name="Mol. Plant Microbe Interact.">
        <title>Global aspects of pacC regulation of pathogenicity genes in Colletotrichum gloeosporioides as revealed by transcriptome analysis.</title>
        <authorList>
            <person name="Alkan N."/>
            <person name="Meng X."/>
            <person name="Friedlander G."/>
            <person name="Reuveni E."/>
            <person name="Sukno S."/>
            <person name="Sherman A."/>
            <person name="Thon M."/>
            <person name="Fluhr R."/>
            <person name="Prusky D."/>
        </authorList>
    </citation>
    <scope>NUCLEOTIDE SEQUENCE [LARGE SCALE GENOMIC DNA]</scope>
    <source>
        <strain evidence="2">Cg-14</strain>
    </source>
</reference>
<name>T0KVX8_COLGC</name>
<dbReference type="HOGENOM" id="CLU_3032228_0_0_1"/>
<dbReference type="AlphaFoldDB" id="T0KVX8"/>
<dbReference type="Proteomes" id="UP000015530">
    <property type="component" value="Unassembled WGS sequence"/>
</dbReference>
<dbReference type="OrthoDB" id="4797131at2759"/>
<gene>
    <name evidence="1" type="ORF">CGLO_03704</name>
</gene>
<sequence>MTGTCSIDGGPAMTCDMRTDLKNLVVQKNTMLSASGLGNNKFECKGFQQWQCCSS</sequence>
<organism evidence="1 2">
    <name type="scientific">Colletotrichum gloeosporioides (strain Cg-14)</name>
    <name type="common">Anthracnose fungus</name>
    <name type="synonym">Glomerella cingulata</name>
    <dbReference type="NCBI Taxonomy" id="1237896"/>
    <lineage>
        <taxon>Eukaryota</taxon>
        <taxon>Fungi</taxon>
        <taxon>Dikarya</taxon>
        <taxon>Ascomycota</taxon>
        <taxon>Pezizomycotina</taxon>
        <taxon>Sordariomycetes</taxon>
        <taxon>Hypocreomycetidae</taxon>
        <taxon>Glomerellales</taxon>
        <taxon>Glomerellaceae</taxon>
        <taxon>Colletotrichum</taxon>
        <taxon>Colletotrichum gloeosporioides species complex</taxon>
    </lineage>
</organism>
<proteinExistence type="predicted"/>
<evidence type="ECO:0000313" key="2">
    <source>
        <dbReference type="Proteomes" id="UP000015530"/>
    </source>
</evidence>
<evidence type="ECO:0000313" key="1">
    <source>
        <dbReference type="EMBL" id="EQB56294.1"/>
    </source>
</evidence>
<protein>
    <submittedName>
        <fullName evidence="1">Uncharacterized protein</fullName>
    </submittedName>
</protein>
<comment type="caution">
    <text evidence="1">The sequence shown here is derived from an EMBL/GenBank/DDBJ whole genome shotgun (WGS) entry which is preliminary data.</text>
</comment>
<dbReference type="EMBL" id="AMYD01000759">
    <property type="protein sequence ID" value="EQB56294.1"/>
    <property type="molecule type" value="Genomic_DNA"/>
</dbReference>
<accession>T0KVX8</accession>